<name>A0A4P7CYH5_9BURK</name>
<evidence type="ECO:0000313" key="2">
    <source>
        <dbReference type="EMBL" id="QBQ99876.1"/>
    </source>
</evidence>
<protein>
    <submittedName>
        <fullName evidence="2">Uncharacterized protein</fullName>
    </submittedName>
</protein>
<keyword evidence="3" id="KW-1185">Reference proteome</keyword>
<dbReference type="EMBL" id="CP038149">
    <property type="protein sequence ID" value="QBQ99876.1"/>
    <property type="molecule type" value="Genomic_DNA"/>
</dbReference>
<reference evidence="2 3" key="1">
    <citation type="submission" date="2019-03" db="EMBL/GenBank/DDBJ databases">
        <title>Paraburkholderia sp. 7MH5, isolated from subtropical forest soil.</title>
        <authorList>
            <person name="Gao Z.-H."/>
            <person name="Qiu L.-H."/>
        </authorList>
    </citation>
    <scope>NUCLEOTIDE SEQUENCE [LARGE SCALE GENOMIC DNA]</scope>
    <source>
        <strain evidence="2 3">7MH5</strain>
    </source>
</reference>
<organism evidence="2 3">
    <name type="scientific">Paraburkholderia pallida</name>
    <dbReference type="NCBI Taxonomy" id="2547399"/>
    <lineage>
        <taxon>Bacteria</taxon>
        <taxon>Pseudomonadati</taxon>
        <taxon>Pseudomonadota</taxon>
        <taxon>Betaproteobacteria</taxon>
        <taxon>Burkholderiales</taxon>
        <taxon>Burkholderiaceae</taxon>
        <taxon>Paraburkholderia</taxon>
    </lineage>
</organism>
<evidence type="ECO:0000313" key="3">
    <source>
        <dbReference type="Proteomes" id="UP000295727"/>
    </source>
</evidence>
<proteinExistence type="predicted"/>
<sequence length="183" mass="20339">MTSPKTTKAEARGSFGIVGGLWALSGADVLFKLLKSIHPDGRSERCKAIFEQHPFHDPTDSRAATIERYFRRPEFEVLHPRAVDGVDCVTCAAYGNEGIRSGNPGGRAVELMREACMDLLAQGADVILPGLLNDRERKELDGRMNGDMRNGPVTIELKGEPGDYRKLGKRQLEHYRSTEVDRE</sequence>
<dbReference type="OrthoDB" id="9803739at2"/>
<accession>A0A4P7CYH5</accession>
<dbReference type="Proteomes" id="UP000295727">
    <property type="component" value="Chromosome 2"/>
</dbReference>
<dbReference type="KEGG" id="ppai:E1956_22375"/>
<gene>
    <name evidence="2" type="ORF">E1956_22375</name>
</gene>
<feature type="region of interest" description="Disordered" evidence="1">
    <location>
        <begin position="142"/>
        <end position="183"/>
    </location>
</feature>
<feature type="compositionally biased region" description="Basic and acidic residues" evidence="1">
    <location>
        <begin position="157"/>
        <end position="183"/>
    </location>
</feature>
<evidence type="ECO:0000256" key="1">
    <source>
        <dbReference type="SAM" id="MobiDB-lite"/>
    </source>
</evidence>
<dbReference type="RefSeq" id="WP_134753017.1">
    <property type="nucleotide sequence ID" value="NZ_CP038149.1"/>
</dbReference>
<dbReference type="AlphaFoldDB" id="A0A4P7CYH5"/>